<protein>
    <submittedName>
        <fullName evidence="2">Acyl dehydratase</fullName>
    </submittedName>
</protein>
<dbReference type="EMBL" id="LT670844">
    <property type="protein sequence ID" value="SHK76394.1"/>
    <property type="molecule type" value="Genomic_DNA"/>
</dbReference>
<feature type="domain" description="MaoC-like" evidence="1">
    <location>
        <begin position="29"/>
        <end position="135"/>
    </location>
</feature>
<evidence type="ECO:0000313" key="2">
    <source>
        <dbReference type="EMBL" id="SHK76394.1"/>
    </source>
</evidence>
<dbReference type="OrthoDB" id="9796589at2"/>
<name>A0A1M6V4S7_9BRAD</name>
<organism evidence="2 3">
    <name type="scientific">Bradyrhizobium lablabi</name>
    <dbReference type="NCBI Taxonomy" id="722472"/>
    <lineage>
        <taxon>Bacteria</taxon>
        <taxon>Pseudomonadati</taxon>
        <taxon>Pseudomonadota</taxon>
        <taxon>Alphaproteobacteria</taxon>
        <taxon>Hyphomicrobiales</taxon>
        <taxon>Nitrobacteraceae</taxon>
        <taxon>Bradyrhizobium</taxon>
    </lineage>
</organism>
<proteinExistence type="predicted"/>
<sequence>MIEFDPAAHRMVPQQRWLEDFVLGERFVIPSRTMTPAVFAAFQTASGDTHPVHYDVEYCRARGMPNLLAHGFQTLIHTAPGSGLFPFMVEESLVGFLEQSSRFLKPVYADDTIYPALEVSELTPGRSTGVVTLRSTVFNQRRELVLEGLQKFLIRRRPAASP</sequence>
<dbReference type="InterPro" id="IPR052342">
    <property type="entry name" value="MCH/BMMD"/>
</dbReference>
<dbReference type="Proteomes" id="UP000189935">
    <property type="component" value="Chromosome I"/>
</dbReference>
<dbReference type="InterPro" id="IPR029069">
    <property type="entry name" value="HotDog_dom_sf"/>
</dbReference>
<dbReference type="Gene3D" id="3.10.129.10">
    <property type="entry name" value="Hotdog Thioesterase"/>
    <property type="match status" value="1"/>
</dbReference>
<evidence type="ECO:0000259" key="1">
    <source>
        <dbReference type="Pfam" id="PF01575"/>
    </source>
</evidence>
<dbReference type="PANTHER" id="PTHR43664">
    <property type="entry name" value="MONOAMINE OXIDASE-RELATED"/>
    <property type="match status" value="1"/>
</dbReference>
<dbReference type="SUPFAM" id="SSF54637">
    <property type="entry name" value="Thioesterase/thiol ester dehydrase-isomerase"/>
    <property type="match status" value="1"/>
</dbReference>
<dbReference type="Pfam" id="PF01575">
    <property type="entry name" value="MaoC_dehydratas"/>
    <property type="match status" value="1"/>
</dbReference>
<dbReference type="RefSeq" id="WP_079540871.1">
    <property type="nucleotide sequence ID" value="NZ_LT670844.1"/>
</dbReference>
<evidence type="ECO:0000313" key="3">
    <source>
        <dbReference type="Proteomes" id="UP000189935"/>
    </source>
</evidence>
<reference evidence="2 3" key="1">
    <citation type="submission" date="2016-11" db="EMBL/GenBank/DDBJ databases">
        <authorList>
            <person name="Jaros S."/>
            <person name="Januszkiewicz K."/>
            <person name="Wedrychowicz H."/>
        </authorList>
    </citation>
    <scope>NUCLEOTIDE SEQUENCE [LARGE SCALE GENOMIC DNA]</scope>
    <source>
        <strain evidence="2 3">GAS499</strain>
    </source>
</reference>
<dbReference type="InterPro" id="IPR002539">
    <property type="entry name" value="MaoC-like_dom"/>
</dbReference>
<accession>A0A1M6V4S7</accession>
<dbReference type="PANTHER" id="PTHR43664:SF1">
    <property type="entry name" value="BETA-METHYLMALYL-COA DEHYDRATASE"/>
    <property type="match status" value="1"/>
</dbReference>
<dbReference type="CDD" id="cd03441">
    <property type="entry name" value="R_hydratase_like"/>
    <property type="match status" value="1"/>
</dbReference>
<gene>
    <name evidence="2" type="ORF">SAMN05444159_4127</name>
</gene>
<dbReference type="AlphaFoldDB" id="A0A1M6V4S7"/>